<evidence type="ECO:0000256" key="1">
    <source>
        <dbReference type="SAM" id="Phobius"/>
    </source>
</evidence>
<evidence type="ECO:0000259" key="2">
    <source>
        <dbReference type="Pfam" id="PF07811"/>
    </source>
</evidence>
<sequence>MRFQKAQAIVEFAFVLPLFLLLMVGLFYFGFAFADYLMLSNTTRSIAHEASLAQDTAARQTIVKNNIKDVKLISDIFKWEPDRESGGNNQYLEVKNENNDVVVTTNAPYNTNSYFGRLMRNFGSSSALKGINIKYTMYRPNSGSSSGGS</sequence>
<keyword evidence="4" id="KW-1185">Reference proteome</keyword>
<proteinExistence type="predicted"/>
<protein>
    <recommendedName>
        <fullName evidence="2">TadE-like domain-containing protein</fullName>
    </recommendedName>
</protein>
<reference evidence="3 4" key="1">
    <citation type="journal article" date="2013" name="PLoS ONE">
        <title>Identification and characterization of three novel lipases belonging to families II and V from Anaerovibrio lipolyticus 5ST.</title>
        <authorList>
            <person name="Prive F."/>
            <person name="Kaderbhai N.N."/>
            <person name="Girdwood S."/>
            <person name="Worgan H.J."/>
            <person name="Pinloche E."/>
            <person name="Scollan N.D."/>
            <person name="Huws S.A."/>
            <person name="Newbold C.J."/>
        </authorList>
    </citation>
    <scope>NUCLEOTIDE SEQUENCE [LARGE SCALE GENOMIC DNA]</scope>
    <source>
        <strain evidence="3 4">5S</strain>
    </source>
</reference>
<dbReference type="RefSeq" id="WP_039206582.1">
    <property type="nucleotide sequence ID" value="NZ_JSCE01000076.1"/>
</dbReference>
<evidence type="ECO:0000313" key="4">
    <source>
        <dbReference type="Proteomes" id="UP000030993"/>
    </source>
</evidence>
<dbReference type="EMBL" id="JSCE01000076">
    <property type="protein sequence ID" value="KHM52624.1"/>
    <property type="molecule type" value="Genomic_DNA"/>
</dbReference>
<feature type="domain" description="TadE-like" evidence="2">
    <location>
        <begin position="7"/>
        <end position="47"/>
    </location>
</feature>
<dbReference type="STRING" id="82374.NZ47_03665"/>
<comment type="caution">
    <text evidence="3">The sequence shown here is derived from an EMBL/GenBank/DDBJ whole genome shotgun (WGS) entry which is preliminary data.</text>
</comment>
<dbReference type="Pfam" id="PF07811">
    <property type="entry name" value="TadE"/>
    <property type="match status" value="1"/>
</dbReference>
<gene>
    <name evidence="3" type="ORF">NZ47_03665</name>
</gene>
<name>A0A0B2JYF8_9FIRM</name>
<dbReference type="AlphaFoldDB" id="A0A0B2JYF8"/>
<evidence type="ECO:0000313" key="3">
    <source>
        <dbReference type="EMBL" id="KHM52624.1"/>
    </source>
</evidence>
<keyword evidence="1" id="KW-1133">Transmembrane helix</keyword>
<keyword evidence="1" id="KW-0812">Transmembrane</keyword>
<dbReference type="Proteomes" id="UP000030993">
    <property type="component" value="Unassembled WGS sequence"/>
</dbReference>
<dbReference type="InterPro" id="IPR012495">
    <property type="entry name" value="TadE-like_dom"/>
</dbReference>
<feature type="transmembrane region" description="Helical" evidence="1">
    <location>
        <begin position="12"/>
        <end position="34"/>
    </location>
</feature>
<organism evidence="3 4">
    <name type="scientific">Anaerovibrio lipolyticus</name>
    <dbReference type="NCBI Taxonomy" id="82374"/>
    <lineage>
        <taxon>Bacteria</taxon>
        <taxon>Bacillati</taxon>
        <taxon>Bacillota</taxon>
        <taxon>Negativicutes</taxon>
        <taxon>Selenomonadales</taxon>
        <taxon>Selenomonadaceae</taxon>
        <taxon>Anaerovibrio</taxon>
    </lineage>
</organism>
<keyword evidence="1" id="KW-0472">Membrane</keyword>
<accession>A0A0B2JYF8</accession>